<comment type="caution">
    <text evidence="2">The sequence shown here is derived from an EMBL/GenBank/DDBJ whole genome shotgun (WGS) entry which is preliminary data.</text>
</comment>
<reference evidence="2" key="1">
    <citation type="submission" date="2013-08" db="EMBL/GenBank/DDBJ databases">
        <authorList>
            <person name="Mendez C."/>
            <person name="Richter M."/>
            <person name="Ferrer M."/>
            <person name="Sanchez J."/>
        </authorList>
    </citation>
    <scope>NUCLEOTIDE SEQUENCE</scope>
</reference>
<dbReference type="EMBL" id="AUZY01006587">
    <property type="protein sequence ID" value="EQD53876.1"/>
    <property type="molecule type" value="Genomic_DNA"/>
</dbReference>
<dbReference type="AlphaFoldDB" id="T0ZZZ1"/>
<feature type="domain" description="Large polyvalent protein-associated" evidence="1">
    <location>
        <begin position="65"/>
        <end position="150"/>
    </location>
</feature>
<name>T0ZZZ1_9ZZZZ</name>
<reference evidence="2" key="2">
    <citation type="journal article" date="2014" name="ISME J.">
        <title>Microbial stratification in low pH oxic and suboxic macroscopic growths along an acid mine drainage.</title>
        <authorList>
            <person name="Mendez-Garcia C."/>
            <person name="Mesa V."/>
            <person name="Sprenger R.R."/>
            <person name="Richter M."/>
            <person name="Diez M.S."/>
            <person name="Solano J."/>
            <person name="Bargiela R."/>
            <person name="Golyshina O.V."/>
            <person name="Manteca A."/>
            <person name="Ramos J.L."/>
            <person name="Gallego J.R."/>
            <person name="Llorente I."/>
            <person name="Martins Dos Santos V.A."/>
            <person name="Jensen O.N."/>
            <person name="Pelaez A.I."/>
            <person name="Sanchez J."/>
            <person name="Ferrer M."/>
        </authorList>
    </citation>
    <scope>NUCLEOTIDE SEQUENCE</scope>
</reference>
<proteinExistence type="predicted"/>
<feature type="non-terminal residue" evidence="2">
    <location>
        <position position="163"/>
    </location>
</feature>
<evidence type="ECO:0000313" key="2">
    <source>
        <dbReference type="EMBL" id="EQD53876.1"/>
    </source>
</evidence>
<dbReference type="InterPro" id="IPR040677">
    <property type="entry name" value="LPD7"/>
</dbReference>
<dbReference type="Pfam" id="PF18821">
    <property type="entry name" value="LPD7"/>
    <property type="match status" value="1"/>
</dbReference>
<gene>
    <name evidence="2" type="ORF">B1B_09978</name>
</gene>
<protein>
    <submittedName>
        <fullName evidence="2">DNA primase</fullName>
    </submittedName>
</protein>
<evidence type="ECO:0000259" key="1">
    <source>
        <dbReference type="Pfam" id="PF18821"/>
    </source>
</evidence>
<sequence length="163" mass="17992">MGRTPLTFARFLEQKFADPNLTDERRRVAKRLHDEAQPAVGLTGERTGDMSPAVLEGLAATFGAEKDGLVPVHYERDHKRVITDRGDRLDVHETSDQEIEAALRIAAQKFDLEAGLDLTGGEEFRNRAAEIAGRLGYKVQNPDLQTAWQAGRAKATEINPAEA</sequence>
<organism evidence="2">
    <name type="scientific">mine drainage metagenome</name>
    <dbReference type="NCBI Taxonomy" id="410659"/>
    <lineage>
        <taxon>unclassified sequences</taxon>
        <taxon>metagenomes</taxon>
        <taxon>ecological metagenomes</taxon>
    </lineage>
</organism>
<accession>T0ZZZ1</accession>